<dbReference type="SUPFAM" id="SSF46548">
    <property type="entry name" value="alpha-helical ferredoxin"/>
    <property type="match status" value="1"/>
</dbReference>
<dbReference type="GO" id="GO:0008720">
    <property type="term" value="F:D-lactate dehydrogenase (NAD+) activity"/>
    <property type="evidence" value="ECO:0007669"/>
    <property type="project" value="TreeGrafter"/>
</dbReference>
<dbReference type="PROSITE" id="PS51387">
    <property type="entry name" value="FAD_PCMH"/>
    <property type="match status" value="1"/>
</dbReference>
<dbReference type="SUPFAM" id="SSF55103">
    <property type="entry name" value="FAD-linked oxidases, C-terminal domain"/>
    <property type="match status" value="1"/>
</dbReference>
<dbReference type="Gene3D" id="1.10.45.10">
    <property type="entry name" value="Vanillyl-alcohol Oxidase, Chain A, domain 4"/>
    <property type="match status" value="1"/>
</dbReference>
<dbReference type="InterPro" id="IPR016164">
    <property type="entry name" value="FAD-linked_Oxase-like_C"/>
</dbReference>
<evidence type="ECO:0000256" key="1">
    <source>
        <dbReference type="ARBA" id="ARBA00001974"/>
    </source>
</evidence>
<evidence type="ECO:0000256" key="5">
    <source>
        <dbReference type="ARBA" id="ARBA00023002"/>
    </source>
</evidence>
<keyword evidence="5" id="KW-0560">Oxidoreductase</keyword>
<evidence type="ECO:0000256" key="2">
    <source>
        <dbReference type="ARBA" id="ARBA00022630"/>
    </source>
</evidence>
<dbReference type="InterPro" id="IPR016171">
    <property type="entry name" value="Vanillyl_alc_oxidase_C-sub2"/>
</dbReference>
<dbReference type="PROSITE" id="PS00198">
    <property type="entry name" value="4FE4S_FER_1"/>
    <property type="match status" value="1"/>
</dbReference>
<dbReference type="Pfam" id="PF13183">
    <property type="entry name" value="Fer4_8"/>
    <property type="match status" value="1"/>
</dbReference>
<organism evidence="9 10">
    <name type="scientific">Candidatus Moanibacter tarae</name>
    <dbReference type="NCBI Taxonomy" id="2200854"/>
    <lineage>
        <taxon>Bacteria</taxon>
        <taxon>Pseudomonadati</taxon>
        <taxon>Verrucomicrobiota</taxon>
        <taxon>Opitutia</taxon>
        <taxon>Puniceicoccales</taxon>
        <taxon>Puniceicoccales incertae sedis</taxon>
        <taxon>Candidatus Moanibacter</taxon>
    </lineage>
</organism>
<dbReference type="GO" id="GO:1903457">
    <property type="term" value="P:lactate catabolic process"/>
    <property type="evidence" value="ECO:0007669"/>
    <property type="project" value="TreeGrafter"/>
</dbReference>
<dbReference type="Proteomes" id="UP000247465">
    <property type="component" value="Chromosome"/>
</dbReference>
<dbReference type="Gene3D" id="3.30.465.10">
    <property type="match status" value="1"/>
</dbReference>
<sequence length="985" mass="109316">MTRKRYSSRSLEQTLQEEIKGEVRFDPVSRAIYSTDASVFEIIPEGVVIPKCPDDIINTVNICREQGKSITARGGGTSQAGQAVGQGIQLDYSKYLNRIIQLDVKDRTIEVEPGIVLDDLNALIAPHGLQLPLDISTSNCATIGGMVNNNSAGTRSILYGITIDYVLELLVVLSDGSVVRLKPLNAGALDLKCNQNDLEGQSYRVVRNLATSHQEEIEKRYPKIQRRVGGFNLDAFTPSKGVDKFNLCKMIVGSEGTLAQVLAVKLKLVEFPKRRAVVSIQFRELLEAMTATPLILKHNPSAVELVDDLILGMTRDKPKYEPLRSFIDGDPKAVLIIELTDNGKTELSDRIENLITELKDKGHGYHFHRALNKKEQRDIWNLRKAGLGLCMAQKGDAKSISFVEDTAVDPANLHDYIRDFTEILKAHDTKAGFYAHASVGLLHIRPIVNMKTTEGIGKFQSIAEQVSDLVLKYNGALSGEHGDGLIRAPFQEKMFGSALYQAFKEIKRTFDPNGVFNPGKIVDAPKLTSNLRFGATYKTPDLKTENNFSDFGGLARAAEQCGGVGNCRKNLEGTMCPSYMATREEKDSTRGRANALRIALSGKIGFQGLSDPDLFSVFDLCLECKACKTECPTGVDMARIKSEFLYQYAKKNGYSFRSQMMGHTRKLVEFGSQFTPLSNWIHRSLLSRSLRESLFGISAQRELPMLASQSFVKWWRENSPDSELENPNQPSIALFPDTFSNFFEPEIPQSVSRIARRLGFKVSLVEPVCCGRPLISKGLLSEAKLQAKRLLSAMYPIAKNQIPIVFCEPSCYSAVTDDFLNFFTGPSRTHAERVAEVAILFDDWALKQIENPHKIHLSRTVTNASNRLLFPRSGPSQVIIHNHCHQKALLGNDFTNSLLNKLPNCEVSTLNTTCCGMAGSFGYEKEHYAISQAIGEQRLFPAIRSASKNTVVVANGFSCRHQISHFTGIKPLSSVSLLESLMNRK</sequence>
<dbReference type="GO" id="GO:0046872">
    <property type="term" value="F:metal ion binding"/>
    <property type="evidence" value="ECO:0007669"/>
    <property type="project" value="UniProtKB-KW"/>
</dbReference>
<dbReference type="EMBL" id="CP029803">
    <property type="protein sequence ID" value="AWT59047.1"/>
    <property type="molecule type" value="Genomic_DNA"/>
</dbReference>
<dbReference type="InterPro" id="IPR017896">
    <property type="entry name" value="4Fe4S_Fe-S-bd"/>
</dbReference>
<keyword evidence="6" id="KW-0408">Iron</keyword>
<evidence type="ECO:0000313" key="10">
    <source>
        <dbReference type="Proteomes" id="UP000247465"/>
    </source>
</evidence>
<proteinExistence type="predicted"/>
<dbReference type="PANTHER" id="PTHR11748:SF119">
    <property type="entry name" value="D-2-HYDROXYGLUTARATE DEHYDROGENASE"/>
    <property type="match status" value="1"/>
</dbReference>
<keyword evidence="4" id="KW-0274">FAD</keyword>
<dbReference type="InterPro" id="IPR006094">
    <property type="entry name" value="Oxid_FAD_bind_N"/>
</dbReference>
<dbReference type="InterPro" id="IPR004113">
    <property type="entry name" value="FAD-bd_oxidored_4_C"/>
</dbReference>
<protein>
    <recommendedName>
        <fullName evidence="8">FAD-binding PCMH-type domain-containing protein</fullName>
    </recommendedName>
</protein>
<dbReference type="InterPro" id="IPR016166">
    <property type="entry name" value="FAD-bd_PCMH"/>
</dbReference>
<name>A0A2Z4AGH5_9BACT</name>
<evidence type="ECO:0000256" key="7">
    <source>
        <dbReference type="ARBA" id="ARBA00023014"/>
    </source>
</evidence>
<dbReference type="GO" id="GO:0004458">
    <property type="term" value="F:D-lactate dehydrogenase (cytochrome) activity"/>
    <property type="evidence" value="ECO:0007669"/>
    <property type="project" value="TreeGrafter"/>
</dbReference>
<evidence type="ECO:0000259" key="8">
    <source>
        <dbReference type="PROSITE" id="PS51387"/>
    </source>
</evidence>
<reference evidence="9 10" key="1">
    <citation type="submission" date="2018-06" db="EMBL/GenBank/DDBJ databases">
        <title>Draft Genome Sequence of a Novel Marine Bacterium Related to the Verrucomicrobia.</title>
        <authorList>
            <person name="Vosseberg J."/>
            <person name="Martijn J."/>
            <person name="Ettema T.J.G."/>
        </authorList>
    </citation>
    <scope>NUCLEOTIDE SEQUENCE [LARGE SCALE GENOMIC DNA]</scope>
    <source>
        <strain evidence="9">TARA_B100001123</strain>
    </source>
</reference>
<gene>
    <name evidence="9" type="ORF">DF168_00221</name>
</gene>
<dbReference type="SUPFAM" id="SSF56176">
    <property type="entry name" value="FAD-binding/transporter-associated domain-like"/>
    <property type="match status" value="1"/>
</dbReference>
<evidence type="ECO:0000256" key="4">
    <source>
        <dbReference type="ARBA" id="ARBA00022827"/>
    </source>
</evidence>
<dbReference type="Pfam" id="PF02913">
    <property type="entry name" value="FAD-oxidase_C"/>
    <property type="match status" value="1"/>
</dbReference>
<comment type="cofactor">
    <cofactor evidence="1">
        <name>FAD</name>
        <dbReference type="ChEBI" id="CHEBI:57692"/>
    </cofactor>
</comment>
<evidence type="ECO:0000256" key="6">
    <source>
        <dbReference type="ARBA" id="ARBA00023004"/>
    </source>
</evidence>
<dbReference type="GO" id="GO:0051536">
    <property type="term" value="F:iron-sulfur cluster binding"/>
    <property type="evidence" value="ECO:0007669"/>
    <property type="project" value="UniProtKB-KW"/>
</dbReference>
<dbReference type="InterPro" id="IPR017900">
    <property type="entry name" value="4Fe4S_Fe_S_CS"/>
</dbReference>
<feature type="domain" description="FAD-binding PCMH-type" evidence="8">
    <location>
        <begin position="40"/>
        <end position="271"/>
    </location>
</feature>
<accession>A0A2Z4AGH5</accession>
<evidence type="ECO:0000256" key="3">
    <source>
        <dbReference type="ARBA" id="ARBA00022723"/>
    </source>
</evidence>
<dbReference type="GO" id="GO:0071949">
    <property type="term" value="F:FAD binding"/>
    <property type="evidence" value="ECO:0007669"/>
    <property type="project" value="InterPro"/>
</dbReference>
<keyword evidence="7" id="KW-0411">Iron-sulfur</keyword>
<dbReference type="Pfam" id="PF01565">
    <property type="entry name" value="FAD_binding_4"/>
    <property type="match status" value="1"/>
</dbReference>
<dbReference type="Pfam" id="PF02754">
    <property type="entry name" value="CCG"/>
    <property type="match status" value="2"/>
</dbReference>
<dbReference type="InterPro" id="IPR004017">
    <property type="entry name" value="Cys_rich_dom"/>
</dbReference>
<dbReference type="InterPro" id="IPR016169">
    <property type="entry name" value="FAD-bd_PCMH_sub2"/>
</dbReference>
<dbReference type="Gene3D" id="3.30.70.2740">
    <property type="match status" value="1"/>
</dbReference>
<dbReference type="InterPro" id="IPR036318">
    <property type="entry name" value="FAD-bd_PCMH-like_sf"/>
</dbReference>
<keyword evidence="2" id="KW-0285">Flavoprotein</keyword>
<evidence type="ECO:0000313" key="9">
    <source>
        <dbReference type="EMBL" id="AWT59047.1"/>
    </source>
</evidence>
<keyword evidence="3" id="KW-0479">Metal-binding</keyword>
<dbReference type="KEGG" id="mtar:DF168_00221"/>
<dbReference type="Gene3D" id="3.30.70.2190">
    <property type="match status" value="1"/>
</dbReference>
<dbReference type="AlphaFoldDB" id="A0A2Z4AGH5"/>
<dbReference type="PANTHER" id="PTHR11748">
    <property type="entry name" value="D-LACTATE DEHYDROGENASE"/>
    <property type="match status" value="1"/>
</dbReference>